<dbReference type="Pfam" id="PF00431">
    <property type="entry name" value="CUB"/>
    <property type="match status" value="2"/>
</dbReference>
<proteinExistence type="predicted"/>
<organism evidence="8 9">
    <name type="scientific">Branchiostoma belcheri</name>
    <name type="common">Amphioxus</name>
    <dbReference type="NCBI Taxonomy" id="7741"/>
    <lineage>
        <taxon>Eukaryota</taxon>
        <taxon>Metazoa</taxon>
        <taxon>Chordata</taxon>
        <taxon>Cephalochordata</taxon>
        <taxon>Leptocardii</taxon>
        <taxon>Amphioxiformes</taxon>
        <taxon>Branchiostomatidae</taxon>
        <taxon>Branchiostoma</taxon>
    </lineage>
</organism>
<feature type="region of interest" description="Disordered" evidence="5">
    <location>
        <begin position="412"/>
        <end position="434"/>
    </location>
</feature>
<dbReference type="Gene3D" id="2.60.120.290">
    <property type="entry name" value="Spermadhesin, CUB domain"/>
    <property type="match status" value="2"/>
</dbReference>
<feature type="disulfide bond" evidence="4">
    <location>
        <begin position="342"/>
        <end position="360"/>
    </location>
</feature>
<reference evidence="9" key="1">
    <citation type="submission" date="2025-08" db="UniProtKB">
        <authorList>
            <consortium name="RefSeq"/>
        </authorList>
    </citation>
    <scope>IDENTIFICATION</scope>
    <source>
        <tissue evidence="9">Gonad</tissue>
    </source>
</reference>
<dbReference type="PRINTS" id="PR00261">
    <property type="entry name" value="LDLRECEPTOR"/>
</dbReference>
<evidence type="ECO:0000313" key="9">
    <source>
        <dbReference type="RefSeq" id="XP_019631679.1"/>
    </source>
</evidence>
<dbReference type="PROSITE" id="PS50068">
    <property type="entry name" value="LDLRA_2"/>
    <property type="match status" value="2"/>
</dbReference>
<keyword evidence="8" id="KW-1185">Reference proteome</keyword>
<keyword evidence="1" id="KW-0677">Repeat</keyword>
<dbReference type="InterPro" id="IPR002172">
    <property type="entry name" value="LDrepeatLR_classA_rpt"/>
</dbReference>
<feature type="domain" description="CUB" evidence="7">
    <location>
        <begin position="44"/>
        <end position="165"/>
    </location>
</feature>
<protein>
    <submittedName>
        <fullName evidence="9">Membrane frizzled-related protein-like</fullName>
    </submittedName>
</protein>
<evidence type="ECO:0000256" key="1">
    <source>
        <dbReference type="ARBA" id="ARBA00022737"/>
    </source>
</evidence>
<dbReference type="KEGG" id="bbel:109475490"/>
<feature type="disulfide bond" evidence="3">
    <location>
        <begin position="206"/>
        <end position="233"/>
    </location>
</feature>
<keyword evidence="6" id="KW-0732">Signal</keyword>
<dbReference type="Pfam" id="PF00057">
    <property type="entry name" value="Ldl_recept_a"/>
    <property type="match status" value="2"/>
</dbReference>
<dbReference type="InterPro" id="IPR023415">
    <property type="entry name" value="LDLR_class-A_CS"/>
</dbReference>
<accession>A0A6P4ZCQ5</accession>
<dbReference type="AlphaFoldDB" id="A0A6P4ZCQ5"/>
<dbReference type="Gene3D" id="4.10.400.10">
    <property type="entry name" value="Low-density Lipoprotein Receptor"/>
    <property type="match status" value="2"/>
</dbReference>
<dbReference type="InterPro" id="IPR036055">
    <property type="entry name" value="LDL_receptor-like_sf"/>
</dbReference>
<dbReference type="PROSITE" id="PS01180">
    <property type="entry name" value="CUB"/>
    <property type="match status" value="2"/>
</dbReference>
<dbReference type="PANTHER" id="PTHR24251:SF37">
    <property type="entry name" value="CUB DOMAIN-CONTAINING PROTEIN"/>
    <property type="match status" value="1"/>
</dbReference>
<dbReference type="PROSITE" id="PS01209">
    <property type="entry name" value="LDLRA_1"/>
    <property type="match status" value="1"/>
</dbReference>
<dbReference type="PROSITE" id="PS51257">
    <property type="entry name" value="PROKAR_LIPOPROTEIN"/>
    <property type="match status" value="1"/>
</dbReference>
<feature type="disulfide bond" evidence="4">
    <location>
        <begin position="166"/>
        <end position="178"/>
    </location>
</feature>
<evidence type="ECO:0000256" key="5">
    <source>
        <dbReference type="SAM" id="MobiDB-lite"/>
    </source>
</evidence>
<name>A0A6P4ZCQ5_BRABE</name>
<dbReference type="CDD" id="cd00112">
    <property type="entry name" value="LDLa"/>
    <property type="match status" value="2"/>
</dbReference>
<dbReference type="SUPFAM" id="SSF49854">
    <property type="entry name" value="Spermadhesin, CUB domain"/>
    <property type="match status" value="2"/>
</dbReference>
<dbReference type="OrthoDB" id="9991628at2759"/>
<dbReference type="CDD" id="cd00041">
    <property type="entry name" value="CUB"/>
    <property type="match status" value="2"/>
</dbReference>
<evidence type="ECO:0000259" key="7">
    <source>
        <dbReference type="PROSITE" id="PS01180"/>
    </source>
</evidence>
<dbReference type="RefSeq" id="XP_019631679.1">
    <property type="nucleotide sequence ID" value="XM_019776120.1"/>
</dbReference>
<keyword evidence="2 4" id="KW-1015">Disulfide bond</keyword>
<dbReference type="SMART" id="SM00042">
    <property type="entry name" value="CUB"/>
    <property type="match status" value="2"/>
</dbReference>
<dbReference type="FunFam" id="2.60.120.290:FF:000013">
    <property type="entry name" value="Membrane frizzled-related protein"/>
    <property type="match status" value="1"/>
</dbReference>
<feature type="signal peptide" evidence="6">
    <location>
        <begin position="1"/>
        <end position="34"/>
    </location>
</feature>
<feature type="disulfide bond" evidence="4">
    <location>
        <begin position="185"/>
        <end position="200"/>
    </location>
</feature>
<dbReference type="Proteomes" id="UP000515135">
    <property type="component" value="Unplaced"/>
</dbReference>
<gene>
    <name evidence="9" type="primary">LOC109475490</name>
</gene>
<evidence type="ECO:0000313" key="8">
    <source>
        <dbReference type="Proteomes" id="UP000515135"/>
    </source>
</evidence>
<dbReference type="PANTHER" id="PTHR24251">
    <property type="entry name" value="OVOCHYMASE-RELATED"/>
    <property type="match status" value="1"/>
</dbReference>
<evidence type="ECO:0000256" key="4">
    <source>
        <dbReference type="PROSITE-ProRule" id="PRU00124"/>
    </source>
</evidence>
<dbReference type="SUPFAM" id="SSF57424">
    <property type="entry name" value="LDL receptor-like module"/>
    <property type="match status" value="2"/>
</dbReference>
<feature type="domain" description="CUB" evidence="7">
    <location>
        <begin position="206"/>
        <end position="335"/>
    </location>
</feature>
<dbReference type="SMART" id="SM00192">
    <property type="entry name" value="LDLa"/>
    <property type="match status" value="2"/>
</dbReference>
<dbReference type="InterPro" id="IPR000859">
    <property type="entry name" value="CUB_dom"/>
</dbReference>
<sequence>MHGLKTTFPWSTAECHSILLFIASVACILELTGCFDINAELAPCDADRRPVVTEAQSGVVSSPFYPDVYQEDVTCTWRIVAPPGHHLVLTFDPNFNIETLPNQEGCNFDVLRIYNGPDTSSPLVGEFCGEQAPNPIQVEGNEVLLELVSDPNTAYEGFRVSWSSSCQPGMMTCDTHTCVASEDQCDMDQHCLDWEDELNCNYDVECEEILSDVEQGNLTSMNYPQFYPPGVSCTWIISAPAGQRLAAVFTGIFNVSCDNPVSVLSYRMPNNGTGDQPVIDVADLAAGVLETLGEPCGKSAPTEVFKATAEALAITFNPSAEEAPRAGFALEYFHCPMEAFICSDGTCLTMDMTCDGTRDCPDGEDEGAAMMCPTTEAPERTTTLPNDETTMAMGGSVTATASPGNELTLDPGLTTAQDPTGPAGTNGRTRSPDNSTVTAAWYHTIATAYPPRDTDPGTLPVRRCYSCYGKENCENPWADPDITVPVTECLDDEDCWVERIVGPSRLGNARPDGEVLYRRSCGSKCPAFWHDEACKDGWLQVCSVCCERDLCNRQQLTGEGKPFFNRDVLSGGVAGLSGHRWPSISLVCLALAIFMVSS</sequence>
<feature type="disulfide bond" evidence="4">
    <location>
        <begin position="335"/>
        <end position="347"/>
    </location>
</feature>
<evidence type="ECO:0000256" key="2">
    <source>
        <dbReference type="ARBA" id="ARBA00023157"/>
    </source>
</evidence>
<dbReference type="InterPro" id="IPR035914">
    <property type="entry name" value="Sperma_CUB_dom_sf"/>
</dbReference>
<comment type="caution">
    <text evidence="4">Lacks conserved residue(s) required for the propagation of feature annotation.</text>
</comment>
<dbReference type="GeneID" id="109475490"/>
<feature type="chain" id="PRO_5027813814" evidence="6">
    <location>
        <begin position="35"/>
        <end position="598"/>
    </location>
</feature>
<feature type="disulfide bond" evidence="4">
    <location>
        <begin position="173"/>
        <end position="191"/>
    </location>
</feature>
<evidence type="ECO:0000256" key="3">
    <source>
        <dbReference type="PROSITE-ProRule" id="PRU00059"/>
    </source>
</evidence>
<evidence type="ECO:0000256" key="6">
    <source>
        <dbReference type="SAM" id="SignalP"/>
    </source>
</evidence>